<feature type="region of interest" description="Disordered" evidence="1">
    <location>
        <begin position="314"/>
        <end position="381"/>
    </location>
</feature>
<sequence>MAAKRPMEDFFCNPTYTFPMDDNPRFSMASEPVIVGSPTMPPSEMFSFKAGVKTPEPSAAIRHFTDEPMFWRGYTSEEDVASPIDTDDTMSFRTTSTLSNTSEPTERTSNASFPEQLAQSCDRVERQCARAQAVTLVPAGKAKVVSMPRLVDVSATPRMRRPAPITPMRPPVSRMSRMGIGSQTSSQASGSLRTSTEKSPLSTAPSSVAALLTRGRSVRQRPSLPNLQATTRFQSSIPHTDSSPRVVRTADFLQHDPYPSLPNEQPTTPPPMSPSRRRLHRLGSSIGLNVFGMKRTNSSDSSLGDALDTIKEPEPVASASPTSPLQPLARTSSLKPKMVPRGANERAPPLILPPCPEAYEDEKDVTRWPLRKDSSAMGLGL</sequence>
<keyword evidence="3" id="KW-1185">Reference proteome</keyword>
<feature type="region of interest" description="Disordered" evidence="1">
    <location>
        <begin position="254"/>
        <end position="276"/>
    </location>
</feature>
<organism evidence="2 3">
    <name type="scientific">Friedmanniomyces simplex</name>
    <dbReference type="NCBI Taxonomy" id="329884"/>
    <lineage>
        <taxon>Eukaryota</taxon>
        <taxon>Fungi</taxon>
        <taxon>Dikarya</taxon>
        <taxon>Ascomycota</taxon>
        <taxon>Pezizomycotina</taxon>
        <taxon>Dothideomycetes</taxon>
        <taxon>Dothideomycetidae</taxon>
        <taxon>Mycosphaerellales</taxon>
        <taxon>Teratosphaeriaceae</taxon>
        <taxon>Friedmanniomyces</taxon>
    </lineage>
</organism>
<feature type="region of interest" description="Disordered" evidence="1">
    <location>
        <begin position="81"/>
        <end position="118"/>
    </location>
</feature>
<dbReference type="AlphaFoldDB" id="A0A4U0V5I8"/>
<feature type="compositionally biased region" description="Polar residues" evidence="1">
    <location>
        <begin position="319"/>
        <end position="334"/>
    </location>
</feature>
<dbReference type="EMBL" id="NAJQ01002397">
    <property type="protein sequence ID" value="TKA43954.1"/>
    <property type="molecule type" value="Genomic_DNA"/>
</dbReference>
<evidence type="ECO:0000313" key="2">
    <source>
        <dbReference type="EMBL" id="TKA43954.1"/>
    </source>
</evidence>
<gene>
    <name evidence="2" type="ORF">B0A55_13782</name>
</gene>
<feature type="compositionally biased region" description="Polar residues" evidence="1">
    <location>
        <begin position="181"/>
        <end position="206"/>
    </location>
</feature>
<reference evidence="2 3" key="1">
    <citation type="submission" date="2017-03" db="EMBL/GenBank/DDBJ databases">
        <title>Genomes of endolithic fungi from Antarctica.</title>
        <authorList>
            <person name="Coleine C."/>
            <person name="Masonjones S."/>
            <person name="Stajich J.E."/>
        </authorList>
    </citation>
    <scope>NUCLEOTIDE SEQUENCE [LARGE SCALE GENOMIC DNA]</scope>
    <source>
        <strain evidence="2 3">CCFEE 5184</strain>
    </source>
</reference>
<proteinExistence type="predicted"/>
<feature type="region of interest" description="Disordered" evidence="1">
    <location>
        <begin position="160"/>
        <end position="207"/>
    </location>
</feature>
<name>A0A4U0V5I8_9PEZI</name>
<dbReference type="Proteomes" id="UP000309340">
    <property type="component" value="Unassembled WGS sequence"/>
</dbReference>
<comment type="caution">
    <text evidence="2">The sequence shown here is derived from an EMBL/GenBank/DDBJ whole genome shotgun (WGS) entry which is preliminary data.</text>
</comment>
<evidence type="ECO:0000313" key="3">
    <source>
        <dbReference type="Proteomes" id="UP000309340"/>
    </source>
</evidence>
<accession>A0A4U0V5I8</accession>
<protein>
    <submittedName>
        <fullName evidence="2">Uncharacterized protein</fullName>
    </submittedName>
</protein>
<feature type="non-terminal residue" evidence="2">
    <location>
        <position position="381"/>
    </location>
</feature>
<feature type="compositionally biased region" description="Basic and acidic residues" evidence="1">
    <location>
        <begin position="364"/>
        <end position="374"/>
    </location>
</feature>
<feature type="compositionally biased region" description="Polar residues" evidence="1">
    <location>
        <begin position="89"/>
        <end position="118"/>
    </location>
</feature>
<dbReference type="OrthoDB" id="3898400at2759"/>
<evidence type="ECO:0000256" key="1">
    <source>
        <dbReference type="SAM" id="MobiDB-lite"/>
    </source>
</evidence>